<dbReference type="Proteomes" id="UP000886741">
    <property type="component" value="Unassembled WGS sequence"/>
</dbReference>
<dbReference type="PANTHER" id="PTHR44591">
    <property type="entry name" value="STRESS RESPONSE REGULATOR PROTEIN 1"/>
    <property type="match status" value="1"/>
</dbReference>
<comment type="caution">
    <text evidence="6">The sequence shown here is derived from an EMBL/GenBank/DDBJ whole genome shotgun (WGS) entry which is preliminary data.</text>
</comment>
<dbReference type="Gene3D" id="3.40.50.2300">
    <property type="match status" value="1"/>
</dbReference>
<dbReference type="GO" id="GO:0000160">
    <property type="term" value="P:phosphorelay signal transduction system"/>
    <property type="evidence" value="ECO:0007669"/>
    <property type="project" value="InterPro"/>
</dbReference>
<evidence type="ECO:0000313" key="6">
    <source>
        <dbReference type="EMBL" id="HIS64541.1"/>
    </source>
</evidence>
<reference evidence="6" key="2">
    <citation type="journal article" date="2021" name="PeerJ">
        <title>Extensive microbial diversity within the chicken gut microbiome revealed by metagenomics and culture.</title>
        <authorList>
            <person name="Gilroy R."/>
            <person name="Ravi A."/>
            <person name="Getino M."/>
            <person name="Pursley I."/>
            <person name="Horton D.L."/>
            <person name="Alikhan N.F."/>
            <person name="Baker D."/>
            <person name="Gharbi K."/>
            <person name="Hall N."/>
            <person name="Watson M."/>
            <person name="Adriaenssens E.M."/>
            <person name="Foster-Nyarko E."/>
            <person name="Jarju S."/>
            <person name="Secka A."/>
            <person name="Antonio M."/>
            <person name="Oren A."/>
            <person name="Chaudhuri R.R."/>
            <person name="La Ragione R."/>
            <person name="Hildebrand F."/>
            <person name="Pallen M.J."/>
        </authorList>
    </citation>
    <scope>NUCLEOTIDE SEQUENCE</scope>
    <source>
        <strain evidence="6">ChiBcec16-1751</strain>
    </source>
</reference>
<comment type="function">
    <text evidence="3">May play the central regulatory role in sporulation. It may be an element of the effector pathway responsible for the activation of sporulation genes in response to nutritional stress. Spo0A may act in concert with spo0H (a sigma factor) to control the expression of some genes that are critical to the sporulation process.</text>
</comment>
<evidence type="ECO:0000259" key="5">
    <source>
        <dbReference type="PROSITE" id="PS50110"/>
    </source>
</evidence>
<dbReference type="Pfam" id="PF00072">
    <property type="entry name" value="Response_reg"/>
    <property type="match status" value="1"/>
</dbReference>
<feature type="domain" description="Response regulatory" evidence="5">
    <location>
        <begin position="4"/>
        <end position="119"/>
    </location>
</feature>
<dbReference type="AlphaFoldDB" id="A0A9D1F9I8"/>
<evidence type="ECO:0000256" key="3">
    <source>
        <dbReference type="ARBA" id="ARBA00024867"/>
    </source>
</evidence>
<dbReference type="PANTHER" id="PTHR44591:SF3">
    <property type="entry name" value="RESPONSE REGULATORY DOMAIN-CONTAINING PROTEIN"/>
    <property type="match status" value="1"/>
</dbReference>
<dbReference type="SUPFAM" id="SSF52172">
    <property type="entry name" value="CheY-like"/>
    <property type="match status" value="1"/>
</dbReference>
<accession>A0A9D1F9I8</accession>
<proteinExistence type="predicted"/>
<protein>
    <recommendedName>
        <fullName evidence="1">Stage 0 sporulation protein A homolog</fullName>
    </recommendedName>
</protein>
<evidence type="ECO:0000313" key="7">
    <source>
        <dbReference type="Proteomes" id="UP000886741"/>
    </source>
</evidence>
<evidence type="ECO:0000256" key="2">
    <source>
        <dbReference type="ARBA" id="ARBA00022553"/>
    </source>
</evidence>
<keyword evidence="2 4" id="KW-0597">Phosphoprotein</keyword>
<dbReference type="InterPro" id="IPR050595">
    <property type="entry name" value="Bact_response_regulator"/>
</dbReference>
<gene>
    <name evidence="6" type="ORF">IAA83_04110</name>
</gene>
<dbReference type="PROSITE" id="PS50110">
    <property type="entry name" value="RESPONSE_REGULATORY"/>
    <property type="match status" value="1"/>
</dbReference>
<feature type="modified residue" description="4-aspartylphosphate" evidence="4">
    <location>
        <position position="54"/>
    </location>
</feature>
<evidence type="ECO:0000256" key="4">
    <source>
        <dbReference type="PROSITE-ProRule" id="PRU00169"/>
    </source>
</evidence>
<dbReference type="InterPro" id="IPR001789">
    <property type="entry name" value="Sig_transdc_resp-reg_receiver"/>
</dbReference>
<dbReference type="EMBL" id="DVJJ01000066">
    <property type="protein sequence ID" value="HIS64541.1"/>
    <property type="molecule type" value="Genomic_DNA"/>
</dbReference>
<dbReference type="SMART" id="SM00448">
    <property type="entry name" value="REC"/>
    <property type="match status" value="1"/>
</dbReference>
<sequence length="124" mass="13598">MSKKIMVVDDSRIAQLQLQKIISNTEYEVAACCQSAEEALAAYDKVLPDLVTMDIVMPGMDGLDAARLLLETHPDAKILMISSLAYDDTIDEAKRIGALGFVYKPFDQEQVLSAMEQAFAPTAL</sequence>
<reference evidence="6" key="1">
    <citation type="submission" date="2020-10" db="EMBL/GenBank/DDBJ databases">
        <authorList>
            <person name="Gilroy R."/>
        </authorList>
    </citation>
    <scope>NUCLEOTIDE SEQUENCE</scope>
    <source>
        <strain evidence="6">ChiBcec16-1751</strain>
    </source>
</reference>
<name>A0A9D1F9I8_9FIRM</name>
<dbReference type="InterPro" id="IPR011006">
    <property type="entry name" value="CheY-like_superfamily"/>
</dbReference>
<organism evidence="6 7">
    <name type="scientific">Candidatus Avoscillospira avistercoris</name>
    <dbReference type="NCBI Taxonomy" id="2840707"/>
    <lineage>
        <taxon>Bacteria</taxon>
        <taxon>Bacillati</taxon>
        <taxon>Bacillota</taxon>
        <taxon>Clostridia</taxon>
        <taxon>Eubacteriales</taxon>
        <taxon>Oscillospiraceae</taxon>
        <taxon>Oscillospiraceae incertae sedis</taxon>
        <taxon>Candidatus Avoscillospira</taxon>
    </lineage>
</organism>
<evidence type="ECO:0000256" key="1">
    <source>
        <dbReference type="ARBA" id="ARBA00018672"/>
    </source>
</evidence>